<dbReference type="InterPro" id="IPR016162">
    <property type="entry name" value="Ald_DH_N"/>
</dbReference>
<gene>
    <name evidence="6" type="ORF">Lysil_2134</name>
</gene>
<dbReference type="FunFam" id="3.40.605.10:FF:000020">
    <property type="entry name" value="Aldehyde dehydrogenase"/>
    <property type="match status" value="1"/>
</dbReference>
<dbReference type="OrthoDB" id="9812625at2"/>
<dbReference type="InterPro" id="IPR016161">
    <property type="entry name" value="Ald_DH/histidinol_DH"/>
</dbReference>
<comment type="caution">
    <text evidence="6">The sequence shown here is derived from an EMBL/GenBank/DDBJ whole genome shotgun (WGS) entry which is preliminary data.</text>
</comment>
<dbReference type="PANTHER" id="PTHR42991:SF1">
    <property type="entry name" value="ALDEHYDE DEHYDROGENASE"/>
    <property type="match status" value="1"/>
</dbReference>
<dbReference type="Gene3D" id="3.40.309.10">
    <property type="entry name" value="Aldehyde Dehydrogenase, Chain A, domain 2"/>
    <property type="match status" value="1"/>
</dbReference>
<feature type="domain" description="Aldehyde dehydrogenase" evidence="5">
    <location>
        <begin position="19"/>
        <end position="469"/>
    </location>
</feature>
<name>A0A2K1PYU4_9GAMM</name>
<dbReference type="RefSeq" id="WP_103075602.1">
    <property type="nucleotide sequence ID" value="NZ_NPZB01000002.1"/>
</dbReference>
<dbReference type="InterPro" id="IPR016163">
    <property type="entry name" value="Ald_DH_C"/>
</dbReference>
<dbReference type="InterPro" id="IPR029510">
    <property type="entry name" value="Ald_DH_CS_GLU"/>
</dbReference>
<dbReference type="Gene3D" id="3.40.605.10">
    <property type="entry name" value="Aldehyde Dehydrogenase, Chain A, domain 1"/>
    <property type="match status" value="1"/>
</dbReference>
<dbReference type="InterPro" id="IPR015590">
    <property type="entry name" value="Aldehyde_DH_dom"/>
</dbReference>
<evidence type="ECO:0000313" key="6">
    <source>
        <dbReference type="EMBL" id="PNS07958.1"/>
    </source>
</evidence>
<comment type="similarity">
    <text evidence="1 4">Belongs to the aldehyde dehydrogenase family.</text>
</comment>
<evidence type="ECO:0000256" key="4">
    <source>
        <dbReference type="RuleBase" id="RU003345"/>
    </source>
</evidence>
<dbReference type="SUPFAM" id="SSF53720">
    <property type="entry name" value="ALDH-like"/>
    <property type="match status" value="1"/>
</dbReference>
<keyword evidence="2 4" id="KW-0560">Oxidoreductase</keyword>
<keyword evidence="7" id="KW-1185">Reference proteome</keyword>
<proteinExistence type="inferred from homology"/>
<evidence type="ECO:0000256" key="3">
    <source>
        <dbReference type="PROSITE-ProRule" id="PRU10007"/>
    </source>
</evidence>
<dbReference type="PROSITE" id="PS00687">
    <property type="entry name" value="ALDEHYDE_DEHYDR_GLU"/>
    <property type="match status" value="1"/>
</dbReference>
<evidence type="ECO:0000313" key="7">
    <source>
        <dbReference type="Proteomes" id="UP000236220"/>
    </source>
</evidence>
<dbReference type="InterPro" id="IPR051020">
    <property type="entry name" value="ALDH-related_metabolic_enz"/>
</dbReference>
<dbReference type="AlphaFoldDB" id="A0A2K1PYU4"/>
<dbReference type="CDD" id="cd07147">
    <property type="entry name" value="ALDH_F21_RNP123"/>
    <property type="match status" value="1"/>
</dbReference>
<dbReference type="EMBL" id="NPZB01000002">
    <property type="protein sequence ID" value="PNS07958.1"/>
    <property type="molecule type" value="Genomic_DNA"/>
</dbReference>
<dbReference type="GO" id="GO:0008911">
    <property type="term" value="F:lactaldehyde dehydrogenase (NAD+) activity"/>
    <property type="evidence" value="ECO:0007669"/>
    <property type="project" value="TreeGrafter"/>
</dbReference>
<reference evidence="6 7" key="1">
    <citation type="submission" date="2017-08" db="EMBL/GenBank/DDBJ databases">
        <title>Lysobacter sylvestris genome.</title>
        <authorList>
            <person name="Zhang D.-C."/>
            <person name="Albuquerque L."/>
            <person name="Franca L."/>
            <person name="Froufe H.J.C."/>
            <person name="Barroso C."/>
            <person name="Egas C."/>
            <person name="Da Costa M."/>
            <person name="Margesin R."/>
        </authorList>
    </citation>
    <scope>NUCLEOTIDE SEQUENCE [LARGE SCALE GENOMIC DNA]</scope>
    <source>
        <strain evidence="6 7">AM20-91</strain>
    </source>
</reference>
<sequence>MLQKSYPYYLANRAVAANTDLEVLDKYSGKRATRVAFADAATVRKGIVAAHKARDAMAAFPPDARRNVLEHCVRRFSERQEELALALCVEAGKPIRDSRGEVLRLIDTFRIAAGEATRGDGEVIELDVSERARGYRGMVKRVPIGACAFITPFNFPLNLVAHKVAPAIAAGCPFVLKPAEKTPIGSLIIGEILAETDLPKGAFSILPCSNDDAGLLVEDPRIALLSFTGSLIGWDLKARAGRKKVVLELGGNAACIVDADPGVDLDFVVQRLVFGAYYQSGQSCISVQRIFAHKDIIKPLRKKLAKAVKELRMGDPRDERTFIGPVVDDAAAARIESWIADAMKHGATRLAGGKRDGRMIPATLLENVPHACDLYKREAFGPVAMIEAFDDFDDALARVNASDFGLQAGVFSARLDHAMRAWDRLEVGGVIVGDVPSVRIDNMPYGGVKASGLGREGVRYAIEDMTERRLLVIRSGH</sequence>
<accession>A0A2K1PYU4</accession>
<evidence type="ECO:0000256" key="2">
    <source>
        <dbReference type="ARBA" id="ARBA00023002"/>
    </source>
</evidence>
<dbReference type="Pfam" id="PF00171">
    <property type="entry name" value="Aldedh"/>
    <property type="match status" value="1"/>
</dbReference>
<organism evidence="6 7">
    <name type="scientific">Solilutibacter silvestris</name>
    <dbReference type="NCBI Taxonomy" id="1645665"/>
    <lineage>
        <taxon>Bacteria</taxon>
        <taxon>Pseudomonadati</taxon>
        <taxon>Pseudomonadota</taxon>
        <taxon>Gammaproteobacteria</taxon>
        <taxon>Lysobacterales</taxon>
        <taxon>Lysobacteraceae</taxon>
        <taxon>Solilutibacter</taxon>
    </lineage>
</organism>
<protein>
    <submittedName>
        <fullName evidence="6">NAD-dependent aldehyde dehydrogenase</fullName>
    </submittedName>
</protein>
<evidence type="ECO:0000259" key="5">
    <source>
        <dbReference type="Pfam" id="PF00171"/>
    </source>
</evidence>
<feature type="active site" evidence="3">
    <location>
        <position position="248"/>
    </location>
</feature>
<evidence type="ECO:0000256" key="1">
    <source>
        <dbReference type="ARBA" id="ARBA00009986"/>
    </source>
</evidence>
<dbReference type="PANTHER" id="PTHR42991">
    <property type="entry name" value="ALDEHYDE DEHYDROGENASE"/>
    <property type="match status" value="1"/>
</dbReference>
<dbReference type="Proteomes" id="UP000236220">
    <property type="component" value="Unassembled WGS sequence"/>
</dbReference>